<dbReference type="AlphaFoldDB" id="A0A9N9CDP5"/>
<keyword evidence="3" id="KW-1185">Reference proteome</keyword>
<comment type="caution">
    <text evidence="2">The sequence shown here is derived from an EMBL/GenBank/DDBJ whole genome shotgun (WGS) entry which is preliminary data.</text>
</comment>
<gene>
    <name evidence="2" type="ORF">FMOSSE_LOCUS8712</name>
</gene>
<organism evidence="2 3">
    <name type="scientific">Funneliformis mosseae</name>
    <name type="common">Endomycorrhizal fungus</name>
    <name type="synonym">Glomus mosseae</name>
    <dbReference type="NCBI Taxonomy" id="27381"/>
    <lineage>
        <taxon>Eukaryota</taxon>
        <taxon>Fungi</taxon>
        <taxon>Fungi incertae sedis</taxon>
        <taxon>Mucoromycota</taxon>
        <taxon>Glomeromycotina</taxon>
        <taxon>Glomeromycetes</taxon>
        <taxon>Glomerales</taxon>
        <taxon>Glomeraceae</taxon>
        <taxon>Funneliformis</taxon>
    </lineage>
</organism>
<name>A0A9N9CDP5_FUNMO</name>
<feature type="compositionally biased region" description="Low complexity" evidence="1">
    <location>
        <begin position="82"/>
        <end position="96"/>
    </location>
</feature>
<feature type="region of interest" description="Disordered" evidence="1">
    <location>
        <begin position="82"/>
        <end position="105"/>
    </location>
</feature>
<sequence>MELPLNGTPSPKPSIEIDEDLECLELTEDIKNFTEIKSSQSNMTNFKNNSLVNINNSRFKSSKERDEDLEDLEITYFYKNNNESSSSLRSNKSLPSITDFLKTTY</sequence>
<protein>
    <submittedName>
        <fullName evidence="2">10352_t:CDS:1</fullName>
    </submittedName>
</protein>
<proteinExistence type="predicted"/>
<evidence type="ECO:0000256" key="1">
    <source>
        <dbReference type="SAM" id="MobiDB-lite"/>
    </source>
</evidence>
<evidence type="ECO:0000313" key="2">
    <source>
        <dbReference type="EMBL" id="CAG8596387.1"/>
    </source>
</evidence>
<evidence type="ECO:0000313" key="3">
    <source>
        <dbReference type="Proteomes" id="UP000789375"/>
    </source>
</evidence>
<reference evidence="2" key="1">
    <citation type="submission" date="2021-06" db="EMBL/GenBank/DDBJ databases">
        <authorList>
            <person name="Kallberg Y."/>
            <person name="Tangrot J."/>
            <person name="Rosling A."/>
        </authorList>
    </citation>
    <scope>NUCLEOTIDE SEQUENCE</scope>
    <source>
        <strain evidence="2">87-6 pot B 2015</strain>
    </source>
</reference>
<accession>A0A9N9CDP5</accession>
<dbReference type="Proteomes" id="UP000789375">
    <property type="component" value="Unassembled WGS sequence"/>
</dbReference>
<dbReference type="EMBL" id="CAJVPP010002328">
    <property type="protein sequence ID" value="CAG8596387.1"/>
    <property type="molecule type" value="Genomic_DNA"/>
</dbReference>